<accession>A0A497X7N7</accession>
<dbReference type="InterPro" id="IPR003838">
    <property type="entry name" value="ABC3_permease_C"/>
</dbReference>
<dbReference type="GO" id="GO:0005886">
    <property type="term" value="C:plasma membrane"/>
    <property type="evidence" value="ECO:0007669"/>
    <property type="project" value="UniProtKB-SubCell"/>
</dbReference>
<reference evidence="10 11" key="1">
    <citation type="submission" date="2018-10" db="EMBL/GenBank/DDBJ databases">
        <title>Genomic Encyclopedia of Type Strains, Phase IV (KMG-IV): sequencing the most valuable type-strain genomes for metagenomic binning, comparative biology and taxonomic classification.</title>
        <authorList>
            <person name="Goeker M."/>
        </authorList>
    </citation>
    <scope>NUCLEOTIDE SEQUENCE [LARGE SCALE GENOMIC DNA]</scope>
    <source>
        <strain evidence="10 11">DSM 26916</strain>
    </source>
</reference>
<keyword evidence="3 7" id="KW-0812">Transmembrane</keyword>
<dbReference type="AlphaFoldDB" id="A0A497X7N7"/>
<evidence type="ECO:0000313" key="11">
    <source>
        <dbReference type="Proteomes" id="UP000268908"/>
    </source>
</evidence>
<keyword evidence="11" id="KW-1185">Reference proteome</keyword>
<feature type="transmembrane region" description="Helical" evidence="7">
    <location>
        <begin position="272"/>
        <end position="300"/>
    </location>
</feature>
<feature type="transmembrane region" description="Helical" evidence="7">
    <location>
        <begin position="363"/>
        <end position="383"/>
    </location>
</feature>
<comment type="similarity">
    <text evidence="6">Belongs to the ABC-4 integral membrane protein family.</text>
</comment>
<evidence type="ECO:0000313" key="10">
    <source>
        <dbReference type="EMBL" id="RLJ61633.1"/>
    </source>
</evidence>
<protein>
    <submittedName>
        <fullName evidence="10">Putative ABC transport system permease protein</fullName>
    </submittedName>
</protein>
<feature type="transmembrane region" description="Helical" evidence="7">
    <location>
        <begin position="21"/>
        <end position="41"/>
    </location>
</feature>
<evidence type="ECO:0000256" key="1">
    <source>
        <dbReference type="ARBA" id="ARBA00004651"/>
    </source>
</evidence>
<dbReference type="OrthoDB" id="4814201at2"/>
<evidence type="ECO:0000259" key="9">
    <source>
        <dbReference type="Pfam" id="PF12704"/>
    </source>
</evidence>
<feature type="domain" description="MacB-like periplasmic core" evidence="9">
    <location>
        <begin position="21"/>
        <end position="243"/>
    </location>
</feature>
<comment type="subcellular location">
    <subcellularLocation>
        <location evidence="1">Cell membrane</location>
        <topology evidence="1">Multi-pass membrane protein</topology>
    </subcellularLocation>
</comment>
<feature type="transmembrane region" description="Helical" evidence="7">
    <location>
        <begin position="321"/>
        <end position="351"/>
    </location>
</feature>
<evidence type="ECO:0000256" key="4">
    <source>
        <dbReference type="ARBA" id="ARBA00022989"/>
    </source>
</evidence>
<evidence type="ECO:0000256" key="5">
    <source>
        <dbReference type="ARBA" id="ARBA00023136"/>
    </source>
</evidence>
<dbReference type="GO" id="GO:0022857">
    <property type="term" value="F:transmembrane transporter activity"/>
    <property type="evidence" value="ECO:0007669"/>
    <property type="project" value="TreeGrafter"/>
</dbReference>
<feature type="domain" description="ABC3 transporter permease C-terminal" evidence="8">
    <location>
        <begin position="280"/>
        <end position="393"/>
    </location>
</feature>
<name>A0A497X7N7_9PROT</name>
<evidence type="ECO:0000256" key="7">
    <source>
        <dbReference type="SAM" id="Phobius"/>
    </source>
</evidence>
<evidence type="ECO:0000256" key="6">
    <source>
        <dbReference type="ARBA" id="ARBA00038076"/>
    </source>
</evidence>
<keyword evidence="4 7" id="KW-1133">Transmembrane helix</keyword>
<dbReference type="InterPro" id="IPR050250">
    <property type="entry name" value="Macrolide_Exporter_MacB"/>
</dbReference>
<dbReference type="Pfam" id="PF02687">
    <property type="entry name" value="FtsX"/>
    <property type="match status" value="1"/>
</dbReference>
<evidence type="ECO:0000256" key="3">
    <source>
        <dbReference type="ARBA" id="ARBA00022692"/>
    </source>
</evidence>
<dbReference type="EMBL" id="RCCI01000009">
    <property type="protein sequence ID" value="RLJ61633.1"/>
    <property type="molecule type" value="Genomic_DNA"/>
</dbReference>
<keyword evidence="2" id="KW-1003">Cell membrane</keyword>
<proteinExistence type="inferred from homology"/>
<dbReference type="Pfam" id="PF12704">
    <property type="entry name" value="MacB_PCD"/>
    <property type="match status" value="1"/>
</dbReference>
<dbReference type="InterPro" id="IPR025857">
    <property type="entry name" value="MacB_PCD"/>
</dbReference>
<dbReference type="PANTHER" id="PTHR30572:SF4">
    <property type="entry name" value="ABC TRANSPORTER PERMEASE YTRF"/>
    <property type="match status" value="1"/>
</dbReference>
<evidence type="ECO:0000256" key="2">
    <source>
        <dbReference type="ARBA" id="ARBA00022475"/>
    </source>
</evidence>
<sequence>MRTADFVRFAWLSLSAHRLRTFLTALGIAVGIAAVILLTSIGEGLHRFVIDEFTQFGTNLIGIQPGKTSTHGGGGLGAINTVRPLSIEDAIALQHAPHILLSDPMVQGNADVEHAGRSRRVTLYGTGHTFHQTLRMKLAVGDFLPADDPRAARAFVVLGAKVAQELFPDENPLGARMRVGGERYRVVGVMAPKGQVLGFDLDDTVYIPVGRALEMFNRESLAEIHVTYEPTAPLAEVEEGIKRVLTARHGREDYTVTPQQKMLEVFGTVLDAITFAVAAIGGISLLVGGVGILTILTIAVSERTAEIGLLRAIGATQRRIMLLFLGEAAVLAALGGAAGLALGSGIAAILAVAVPALPVHTPWSYAVVAEISAIVIGLVAGVLPARHAAQLDPLEALRSE</sequence>
<comment type="caution">
    <text evidence="10">The sequence shown here is derived from an EMBL/GenBank/DDBJ whole genome shotgun (WGS) entry which is preliminary data.</text>
</comment>
<organism evidence="10 11">
    <name type="scientific">Sulfurisoma sediminicola</name>
    <dbReference type="NCBI Taxonomy" id="1381557"/>
    <lineage>
        <taxon>Bacteria</taxon>
        <taxon>Pseudomonadati</taxon>
        <taxon>Pseudomonadota</taxon>
        <taxon>Betaproteobacteria</taxon>
        <taxon>Nitrosomonadales</taxon>
        <taxon>Sterolibacteriaceae</taxon>
        <taxon>Sulfurisoma</taxon>
    </lineage>
</organism>
<dbReference type="PANTHER" id="PTHR30572">
    <property type="entry name" value="MEMBRANE COMPONENT OF TRANSPORTER-RELATED"/>
    <property type="match status" value="1"/>
</dbReference>
<gene>
    <name evidence="10" type="ORF">DFR35_2837</name>
</gene>
<keyword evidence="5 7" id="KW-0472">Membrane</keyword>
<evidence type="ECO:0000259" key="8">
    <source>
        <dbReference type="Pfam" id="PF02687"/>
    </source>
</evidence>
<dbReference type="Proteomes" id="UP000268908">
    <property type="component" value="Unassembled WGS sequence"/>
</dbReference>